<dbReference type="PANTHER" id="PTHR17920">
    <property type="entry name" value="TRANSMEMBRANE AND COILED-COIL DOMAIN-CONTAINING PROTEIN 4 TMCO4"/>
    <property type="match status" value="1"/>
</dbReference>
<evidence type="ECO:0000256" key="2">
    <source>
        <dbReference type="ARBA" id="ARBA00022692"/>
    </source>
</evidence>
<dbReference type="Proteomes" id="UP001176940">
    <property type="component" value="Unassembled WGS sequence"/>
</dbReference>
<comment type="caution">
    <text evidence="7">The sequence shown here is derived from an EMBL/GenBank/DDBJ whole genome shotgun (WGS) entry which is preliminary data.</text>
</comment>
<accession>A0ABN9MDF3</accession>
<dbReference type="PANTHER" id="PTHR17920:SF3">
    <property type="entry name" value="TRANSMEMBRANE AND COILED-COIL DOMAIN-CONTAINING PROTEIN 4"/>
    <property type="match status" value="1"/>
</dbReference>
<keyword evidence="2" id="KW-0812">Transmembrane</keyword>
<reference evidence="7" key="1">
    <citation type="submission" date="2023-07" db="EMBL/GenBank/DDBJ databases">
        <authorList>
            <person name="Stuckert A."/>
        </authorList>
    </citation>
    <scope>NUCLEOTIDE SEQUENCE</scope>
</reference>
<evidence type="ECO:0000313" key="7">
    <source>
        <dbReference type="EMBL" id="CAJ0963122.1"/>
    </source>
</evidence>
<comment type="subcellular location">
    <subcellularLocation>
        <location evidence="1">Membrane</location>
        <topology evidence="1">Multi-pass membrane protein</topology>
    </subcellularLocation>
</comment>
<evidence type="ECO:0000256" key="4">
    <source>
        <dbReference type="ARBA" id="ARBA00023136"/>
    </source>
</evidence>
<organism evidence="7 8">
    <name type="scientific">Ranitomeya imitator</name>
    <name type="common">mimic poison frog</name>
    <dbReference type="NCBI Taxonomy" id="111125"/>
    <lineage>
        <taxon>Eukaryota</taxon>
        <taxon>Metazoa</taxon>
        <taxon>Chordata</taxon>
        <taxon>Craniata</taxon>
        <taxon>Vertebrata</taxon>
        <taxon>Euteleostomi</taxon>
        <taxon>Amphibia</taxon>
        <taxon>Batrachia</taxon>
        <taxon>Anura</taxon>
        <taxon>Neobatrachia</taxon>
        <taxon>Hyloidea</taxon>
        <taxon>Dendrobatidae</taxon>
        <taxon>Dendrobatinae</taxon>
        <taxon>Ranitomeya</taxon>
    </lineage>
</organism>
<feature type="region of interest" description="Disordered" evidence="5">
    <location>
        <begin position="179"/>
        <end position="201"/>
    </location>
</feature>
<feature type="non-terminal residue" evidence="7">
    <location>
        <position position="1"/>
    </location>
</feature>
<keyword evidence="4" id="KW-0472">Membrane</keyword>
<evidence type="ECO:0000256" key="5">
    <source>
        <dbReference type="SAM" id="MobiDB-lite"/>
    </source>
</evidence>
<evidence type="ECO:0000256" key="3">
    <source>
        <dbReference type="ARBA" id="ARBA00022989"/>
    </source>
</evidence>
<feature type="chain" id="PRO_5045941037" evidence="6">
    <location>
        <begin position="19"/>
        <end position="456"/>
    </location>
</feature>
<proteinExistence type="predicted"/>
<keyword evidence="8" id="KW-1185">Reference proteome</keyword>
<feature type="signal peptide" evidence="6">
    <location>
        <begin position="1"/>
        <end position="18"/>
    </location>
</feature>
<dbReference type="EMBL" id="CAUEEQ010056846">
    <property type="protein sequence ID" value="CAJ0963122.1"/>
    <property type="molecule type" value="Genomic_DNA"/>
</dbReference>
<protein>
    <submittedName>
        <fullName evidence="7">Uncharacterized protein</fullName>
    </submittedName>
</protein>
<dbReference type="Pfam" id="PF05277">
    <property type="entry name" value="DUF726"/>
    <property type="match status" value="1"/>
</dbReference>
<sequence>SSFLWRFLPLLAARDVMQDESDGCAVPLGRALSEPSRFAYAGLCGLSLAQLYPEKGQREFCRKFVEDLVQWLDLSPSVIPAMEAFASGLGGEGTDTFTHVLLEDSVLRTKPNRNHSAQLNVSAPDPDYIRLLELDLVSFCLRDGYYDARSRVLISHVSWLLRVPPETVELSEETMMQSLKKYTEEPSESEQASRKKKESRKKMKRYLLIGLATVGGGGDGDRSDWRTGSSTGGRGGRHNHWQRGGCCSGVHRWHRHHGVSLRSSRGRTDRVQDEETCGSHRGVRVSASDRWLSAPHMHRHHRVAVHWKIRLVRPFLVPLPRETAPCTMASSHLQESFAAPWQSLLHSTEQYCLAWESKYLMELGNALDTLLNGLVNIVAQEALKYTILSGIVAALTWPASLITVASVIDNPWGVCLSRSAEVGKHLAHILLKRQQVMRESRVSGVSAVGHMRCDGG</sequence>
<evidence type="ECO:0000256" key="1">
    <source>
        <dbReference type="ARBA" id="ARBA00004141"/>
    </source>
</evidence>
<feature type="region of interest" description="Disordered" evidence="5">
    <location>
        <begin position="260"/>
        <end position="279"/>
    </location>
</feature>
<evidence type="ECO:0000256" key="6">
    <source>
        <dbReference type="SAM" id="SignalP"/>
    </source>
</evidence>
<evidence type="ECO:0000313" key="8">
    <source>
        <dbReference type="Proteomes" id="UP001176940"/>
    </source>
</evidence>
<dbReference type="InterPro" id="IPR007941">
    <property type="entry name" value="DUF726"/>
</dbReference>
<feature type="region of interest" description="Disordered" evidence="5">
    <location>
        <begin position="218"/>
        <end position="241"/>
    </location>
</feature>
<gene>
    <name evidence="7" type="ORF">RIMI_LOCUS18548799</name>
</gene>
<keyword evidence="6" id="KW-0732">Signal</keyword>
<keyword evidence="3" id="KW-1133">Transmembrane helix</keyword>
<name>A0ABN9MDF3_9NEOB</name>